<dbReference type="EMBL" id="LXQA010082716">
    <property type="protein sequence ID" value="MCI12089.1"/>
    <property type="molecule type" value="Genomic_DNA"/>
</dbReference>
<accession>A0A392PKQ8</accession>
<name>A0A392PKQ8_9FABA</name>
<comment type="caution">
    <text evidence="2">The sequence shown here is derived from an EMBL/GenBank/DDBJ whole genome shotgun (WGS) entry which is preliminary data.</text>
</comment>
<dbReference type="Proteomes" id="UP000265520">
    <property type="component" value="Unassembled WGS sequence"/>
</dbReference>
<keyword evidence="3" id="KW-1185">Reference proteome</keyword>
<proteinExistence type="predicted"/>
<feature type="transmembrane region" description="Helical" evidence="1">
    <location>
        <begin position="31"/>
        <end position="48"/>
    </location>
</feature>
<evidence type="ECO:0000313" key="2">
    <source>
        <dbReference type="EMBL" id="MCI12089.1"/>
    </source>
</evidence>
<sequence>MNGKPDAYSLISCAAFAIMSLSLSRQTQCGFEIDLLYFFLGCLIVQLMKIKLQLFIIGAGFSYSLIILRSFLSSIDARGDNQYSQLQDENSVILYMNSLQLANIDIASASDSNRIDSTQLVTTNDISSVMEQLMAFVKALHYESVILVQMIVEHVQKYYAKKQSQFVFTDPNFMMDAFKLETIKGLEKTAKVM</sequence>
<dbReference type="AlphaFoldDB" id="A0A392PKQ8"/>
<keyword evidence="1" id="KW-0472">Membrane</keyword>
<protein>
    <submittedName>
        <fullName evidence="2">Leucine zipper protein</fullName>
    </submittedName>
</protein>
<keyword evidence="1" id="KW-0812">Transmembrane</keyword>
<keyword evidence="1" id="KW-1133">Transmembrane helix</keyword>
<feature type="non-terminal residue" evidence="2">
    <location>
        <position position="193"/>
    </location>
</feature>
<evidence type="ECO:0000256" key="1">
    <source>
        <dbReference type="SAM" id="Phobius"/>
    </source>
</evidence>
<evidence type="ECO:0000313" key="3">
    <source>
        <dbReference type="Proteomes" id="UP000265520"/>
    </source>
</evidence>
<organism evidence="2 3">
    <name type="scientific">Trifolium medium</name>
    <dbReference type="NCBI Taxonomy" id="97028"/>
    <lineage>
        <taxon>Eukaryota</taxon>
        <taxon>Viridiplantae</taxon>
        <taxon>Streptophyta</taxon>
        <taxon>Embryophyta</taxon>
        <taxon>Tracheophyta</taxon>
        <taxon>Spermatophyta</taxon>
        <taxon>Magnoliopsida</taxon>
        <taxon>eudicotyledons</taxon>
        <taxon>Gunneridae</taxon>
        <taxon>Pentapetalae</taxon>
        <taxon>rosids</taxon>
        <taxon>fabids</taxon>
        <taxon>Fabales</taxon>
        <taxon>Fabaceae</taxon>
        <taxon>Papilionoideae</taxon>
        <taxon>50 kb inversion clade</taxon>
        <taxon>NPAAA clade</taxon>
        <taxon>Hologalegina</taxon>
        <taxon>IRL clade</taxon>
        <taxon>Trifolieae</taxon>
        <taxon>Trifolium</taxon>
    </lineage>
</organism>
<reference evidence="2 3" key="1">
    <citation type="journal article" date="2018" name="Front. Plant Sci.">
        <title>Red Clover (Trifolium pratense) and Zigzag Clover (T. medium) - A Picture of Genomic Similarities and Differences.</title>
        <authorList>
            <person name="Dluhosova J."/>
            <person name="Istvanek J."/>
            <person name="Nedelnik J."/>
            <person name="Repkova J."/>
        </authorList>
    </citation>
    <scope>NUCLEOTIDE SEQUENCE [LARGE SCALE GENOMIC DNA]</scope>
    <source>
        <strain evidence="3">cv. 10/8</strain>
        <tissue evidence="2">Leaf</tissue>
    </source>
</reference>